<keyword evidence="3" id="KW-0731">Sigma factor</keyword>
<dbReference type="Pfam" id="PF08281">
    <property type="entry name" value="Sigma70_r4_2"/>
    <property type="match status" value="1"/>
</dbReference>
<dbReference type="SUPFAM" id="SSF88946">
    <property type="entry name" value="Sigma2 domain of RNA polymerase sigma factors"/>
    <property type="match status" value="1"/>
</dbReference>
<evidence type="ECO:0000256" key="2">
    <source>
        <dbReference type="ARBA" id="ARBA00023015"/>
    </source>
</evidence>
<keyword evidence="2" id="KW-0805">Transcription regulation</keyword>
<sequence>MNLLPQDELHLWRRIQAGDGQAFQELHQIHIRHLLNYGLRLCGSMSTVEDCVQDVFAELWLYRQGITQPISMRFYLLKALRNKLKAQYRKEHSFISGWDDDRDNIDRPVFNVEPSTEQNLIDLDIEAEREQQIRAAMNALSPRQREIIYLRYFNDLTYDQICELLNINYQTARSQIYHSLKILRNTLNGNDLRSTLSFLFFF</sequence>
<dbReference type="InterPro" id="IPR007627">
    <property type="entry name" value="RNA_pol_sigma70_r2"/>
</dbReference>
<evidence type="ECO:0000256" key="3">
    <source>
        <dbReference type="ARBA" id="ARBA00023082"/>
    </source>
</evidence>
<dbReference type="CDD" id="cd06171">
    <property type="entry name" value="Sigma70_r4"/>
    <property type="match status" value="1"/>
</dbReference>
<evidence type="ECO:0000313" key="7">
    <source>
        <dbReference type="EMBL" id="XCH23533.1"/>
    </source>
</evidence>
<feature type="domain" description="RNA polymerase sigma factor 70 region 4 type 2" evidence="6">
    <location>
        <begin position="131"/>
        <end position="181"/>
    </location>
</feature>
<dbReference type="PANTHER" id="PTHR43133">
    <property type="entry name" value="RNA POLYMERASE ECF-TYPE SIGMA FACTO"/>
    <property type="match status" value="1"/>
</dbReference>
<dbReference type="GO" id="GO:0016987">
    <property type="term" value="F:sigma factor activity"/>
    <property type="evidence" value="ECO:0007669"/>
    <property type="project" value="UniProtKB-KW"/>
</dbReference>
<evidence type="ECO:0000259" key="5">
    <source>
        <dbReference type="Pfam" id="PF04542"/>
    </source>
</evidence>
<evidence type="ECO:0000259" key="6">
    <source>
        <dbReference type="Pfam" id="PF08281"/>
    </source>
</evidence>
<dbReference type="EMBL" id="CP159289">
    <property type="protein sequence ID" value="XCH23533.1"/>
    <property type="molecule type" value="Genomic_DNA"/>
</dbReference>
<dbReference type="RefSeq" id="WP_353718857.1">
    <property type="nucleotide sequence ID" value="NZ_CP159289.1"/>
</dbReference>
<organism evidence="7">
    <name type="scientific">Dyadobacter sp. 676</name>
    <dbReference type="NCBI Taxonomy" id="3088362"/>
    <lineage>
        <taxon>Bacteria</taxon>
        <taxon>Pseudomonadati</taxon>
        <taxon>Bacteroidota</taxon>
        <taxon>Cytophagia</taxon>
        <taxon>Cytophagales</taxon>
        <taxon>Spirosomataceae</taxon>
        <taxon>Dyadobacter</taxon>
    </lineage>
</organism>
<dbReference type="InterPro" id="IPR036388">
    <property type="entry name" value="WH-like_DNA-bd_sf"/>
</dbReference>
<dbReference type="AlphaFoldDB" id="A0AAU8FIK0"/>
<dbReference type="InterPro" id="IPR013249">
    <property type="entry name" value="RNA_pol_sigma70_r4_t2"/>
</dbReference>
<dbReference type="InterPro" id="IPR039425">
    <property type="entry name" value="RNA_pol_sigma-70-like"/>
</dbReference>
<dbReference type="SUPFAM" id="SSF88659">
    <property type="entry name" value="Sigma3 and sigma4 domains of RNA polymerase sigma factors"/>
    <property type="match status" value="1"/>
</dbReference>
<dbReference type="GO" id="GO:0003677">
    <property type="term" value="F:DNA binding"/>
    <property type="evidence" value="ECO:0007669"/>
    <property type="project" value="InterPro"/>
</dbReference>
<keyword evidence="4" id="KW-0804">Transcription</keyword>
<comment type="similarity">
    <text evidence="1">Belongs to the sigma-70 factor family. ECF subfamily.</text>
</comment>
<accession>A0AAU8FIK0</accession>
<name>A0AAU8FIK0_9BACT</name>
<dbReference type="InterPro" id="IPR013325">
    <property type="entry name" value="RNA_pol_sigma_r2"/>
</dbReference>
<dbReference type="NCBIfam" id="TIGR02937">
    <property type="entry name" value="sigma70-ECF"/>
    <property type="match status" value="1"/>
</dbReference>
<dbReference type="Pfam" id="PF04542">
    <property type="entry name" value="Sigma70_r2"/>
    <property type="match status" value="1"/>
</dbReference>
<reference evidence="7" key="1">
    <citation type="submission" date="2024-06" db="EMBL/GenBank/DDBJ databases">
        <title>Sequencing and assembly of the genome of Dyadobacter sp. strain 676, a symbiont of Cyamopsis tetragonoloba.</title>
        <authorList>
            <person name="Guro P."/>
            <person name="Sazanova A."/>
            <person name="Kuznetsova I."/>
            <person name="Belimov A."/>
            <person name="Safronova V."/>
        </authorList>
    </citation>
    <scope>NUCLEOTIDE SEQUENCE</scope>
    <source>
        <strain evidence="7">676</strain>
    </source>
</reference>
<dbReference type="Gene3D" id="1.10.10.10">
    <property type="entry name" value="Winged helix-like DNA-binding domain superfamily/Winged helix DNA-binding domain"/>
    <property type="match status" value="1"/>
</dbReference>
<gene>
    <name evidence="7" type="ORF">ABV298_25005</name>
</gene>
<protein>
    <submittedName>
        <fullName evidence="7">Sigma-70 family RNA polymerase sigma factor</fullName>
    </submittedName>
</protein>
<dbReference type="Gene3D" id="1.10.1740.10">
    <property type="match status" value="1"/>
</dbReference>
<dbReference type="InterPro" id="IPR013324">
    <property type="entry name" value="RNA_pol_sigma_r3/r4-like"/>
</dbReference>
<dbReference type="PANTHER" id="PTHR43133:SF46">
    <property type="entry name" value="RNA POLYMERASE SIGMA-70 FACTOR ECF SUBFAMILY"/>
    <property type="match status" value="1"/>
</dbReference>
<feature type="domain" description="RNA polymerase sigma-70 region 2" evidence="5">
    <location>
        <begin position="28"/>
        <end position="91"/>
    </location>
</feature>
<evidence type="ECO:0000256" key="1">
    <source>
        <dbReference type="ARBA" id="ARBA00010641"/>
    </source>
</evidence>
<proteinExistence type="inferred from homology"/>
<evidence type="ECO:0000256" key="4">
    <source>
        <dbReference type="ARBA" id="ARBA00023163"/>
    </source>
</evidence>
<dbReference type="GO" id="GO:0006352">
    <property type="term" value="P:DNA-templated transcription initiation"/>
    <property type="evidence" value="ECO:0007669"/>
    <property type="project" value="InterPro"/>
</dbReference>
<dbReference type="InterPro" id="IPR014284">
    <property type="entry name" value="RNA_pol_sigma-70_dom"/>
</dbReference>